<gene>
    <name evidence="1" type="ORF">MSZNOR_2395</name>
</gene>
<name>A0ABM9I283_9GAMM</name>
<evidence type="ECO:0000313" key="2">
    <source>
        <dbReference type="Proteomes" id="UP001162030"/>
    </source>
</evidence>
<evidence type="ECO:0008006" key="3">
    <source>
        <dbReference type="Google" id="ProtNLM"/>
    </source>
</evidence>
<reference evidence="1 2" key="1">
    <citation type="submission" date="2023-03" db="EMBL/GenBank/DDBJ databases">
        <authorList>
            <person name="Pearce D."/>
        </authorList>
    </citation>
    <scope>NUCLEOTIDE SEQUENCE [LARGE SCALE GENOMIC DNA]</scope>
    <source>
        <strain evidence="1">Msz</strain>
    </source>
</reference>
<dbReference type="EMBL" id="OX458333">
    <property type="protein sequence ID" value="CAI8844666.1"/>
    <property type="molecule type" value="Genomic_DNA"/>
</dbReference>
<proteinExistence type="predicted"/>
<dbReference type="Proteomes" id="UP001162030">
    <property type="component" value="Chromosome"/>
</dbReference>
<evidence type="ECO:0000313" key="1">
    <source>
        <dbReference type="EMBL" id="CAI8844666.1"/>
    </source>
</evidence>
<keyword evidence="2" id="KW-1185">Reference proteome</keyword>
<protein>
    <recommendedName>
        <fullName evidence="3">Transposase</fullName>
    </recommendedName>
</protein>
<sequence length="31" mass="3337">MHVLTLEEQAALARVPDTGIGTSLELKSLSR</sequence>
<accession>A0ABM9I283</accession>
<organism evidence="1 2">
    <name type="scientific">Methylocaldum szegediense</name>
    <dbReference type="NCBI Taxonomy" id="73780"/>
    <lineage>
        <taxon>Bacteria</taxon>
        <taxon>Pseudomonadati</taxon>
        <taxon>Pseudomonadota</taxon>
        <taxon>Gammaproteobacteria</taxon>
        <taxon>Methylococcales</taxon>
        <taxon>Methylococcaceae</taxon>
        <taxon>Methylocaldum</taxon>
    </lineage>
</organism>